<reference evidence="1 2" key="1">
    <citation type="journal article" date="2018" name="Science">
        <title>The opium poppy genome and morphinan production.</title>
        <authorList>
            <person name="Guo L."/>
            <person name="Winzer T."/>
            <person name="Yang X."/>
            <person name="Li Y."/>
            <person name="Ning Z."/>
            <person name="He Z."/>
            <person name="Teodor R."/>
            <person name="Lu Y."/>
            <person name="Bowser T.A."/>
            <person name="Graham I.A."/>
            <person name="Ye K."/>
        </authorList>
    </citation>
    <scope>NUCLEOTIDE SEQUENCE [LARGE SCALE GENOMIC DNA]</scope>
    <source>
        <strain evidence="2">cv. HN1</strain>
        <tissue evidence="1">Leaves</tissue>
    </source>
</reference>
<dbReference type="Gramene" id="RZC60817">
    <property type="protein sequence ID" value="RZC60817"/>
    <property type="gene ID" value="C5167_022592"/>
</dbReference>
<evidence type="ECO:0000313" key="2">
    <source>
        <dbReference type="Proteomes" id="UP000316621"/>
    </source>
</evidence>
<sequence length="64" mass="7062">MLSLTYKALEPGFPSTSSLVFVVIVNVFFRTDLIGSQPTAWALSREEVSANSSRTNVDDVGFRH</sequence>
<proteinExistence type="predicted"/>
<organism evidence="1 2">
    <name type="scientific">Papaver somniferum</name>
    <name type="common">Opium poppy</name>
    <dbReference type="NCBI Taxonomy" id="3469"/>
    <lineage>
        <taxon>Eukaryota</taxon>
        <taxon>Viridiplantae</taxon>
        <taxon>Streptophyta</taxon>
        <taxon>Embryophyta</taxon>
        <taxon>Tracheophyta</taxon>
        <taxon>Spermatophyta</taxon>
        <taxon>Magnoliopsida</taxon>
        <taxon>Ranunculales</taxon>
        <taxon>Papaveraceae</taxon>
        <taxon>Papaveroideae</taxon>
        <taxon>Papaver</taxon>
    </lineage>
</organism>
<accession>A0A4Y7JJ83</accession>
<dbReference type="Proteomes" id="UP000316621">
    <property type="component" value="Chromosome 5"/>
</dbReference>
<keyword evidence="2" id="KW-1185">Reference proteome</keyword>
<protein>
    <submittedName>
        <fullName evidence="1">Uncharacterized protein</fullName>
    </submittedName>
</protein>
<evidence type="ECO:0000313" key="1">
    <source>
        <dbReference type="EMBL" id="RZC60817.1"/>
    </source>
</evidence>
<dbReference type="AlphaFoldDB" id="A0A4Y7JJ83"/>
<gene>
    <name evidence="1" type="ORF">C5167_022592</name>
</gene>
<dbReference type="EMBL" id="CM010719">
    <property type="protein sequence ID" value="RZC60817.1"/>
    <property type="molecule type" value="Genomic_DNA"/>
</dbReference>
<name>A0A4Y7JJ83_PAPSO</name>